<dbReference type="SUPFAM" id="SSF101116">
    <property type="entry name" value="Flagellar export chaperone FliS"/>
    <property type="match status" value="1"/>
</dbReference>
<keyword evidence="7" id="KW-0282">Flagellum</keyword>
<evidence type="ECO:0000256" key="1">
    <source>
        <dbReference type="ARBA" id="ARBA00004514"/>
    </source>
</evidence>
<dbReference type="Pfam" id="PF02561">
    <property type="entry name" value="FliS"/>
    <property type="match status" value="1"/>
</dbReference>
<dbReference type="NCBIfam" id="TIGR00208">
    <property type="entry name" value="fliS"/>
    <property type="match status" value="1"/>
</dbReference>
<dbReference type="KEGG" id="salh:HMF8227_01140"/>
<gene>
    <name evidence="7" type="ORF">HMF8227_01140</name>
</gene>
<dbReference type="GO" id="GO:0005829">
    <property type="term" value="C:cytosol"/>
    <property type="evidence" value="ECO:0007669"/>
    <property type="project" value="UniProtKB-SubCell"/>
</dbReference>
<evidence type="ECO:0000313" key="8">
    <source>
        <dbReference type="Proteomes" id="UP000245728"/>
    </source>
</evidence>
<reference evidence="7 8" key="1">
    <citation type="submission" date="2018-05" db="EMBL/GenBank/DDBJ databases">
        <title>Salinimonas sp. HMF8227 Genome sequencing and assembly.</title>
        <authorList>
            <person name="Kang H."/>
            <person name="Kang J."/>
            <person name="Cha I."/>
            <person name="Kim H."/>
            <person name="Joh K."/>
        </authorList>
    </citation>
    <scope>NUCLEOTIDE SEQUENCE [LARGE SCALE GENOMIC DNA]</scope>
    <source>
        <strain evidence="7 8">HMF8227</strain>
    </source>
</reference>
<dbReference type="PIRSF" id="PIRSF039090">
    <property type="entry name" value="Flis"/>
    <property type="match status" value="1"/>
</dbReference>
<evidence type="ECO:0000256" key="2">
    <source>
        <dbReference type="ARBA" id="ARBA00008787"/>
    </source>
</evidence>
<keyword evidence="3 6" id="KW-0963">Cytoplasm</keyword>
<evidence type="ECO:0000256" key="5">
    <source>
        <dbReference type="ARBA" id="ARBA00023186"/>
    </source>
</evidence>
<dbReference type="Gene3D" id="1.20.120.340">
    <property type="entry name" value="Flagellar protein FliS"/>
    <property type="match status" value="1"/>
</dbReference>
<sequence>MNTKVKHYQKEALKTRLAGADPYEITQMLMNGALESMKIAKINIEQKDLENKSRFLSKATSIIDSLRLSLNMEVGGEMSENLASLYAYMSERLLDASVNNDTAAIDEVIELFSGIKDAWDQIPKESREQAFQQMEQRAVASGG</sequence>
<evidence type="ECO:0000256" key="4">
    <source>
        <dbReference type="ARBA" id="ARBA00022795"/>
    </source>
</evidence>
<dbReference type="GO" id="GO:0044780">
    <property type="term" value="P:bacterial-type flagellum assembly"/>
    <property type="evidence" value="ECO:0007669"/>
    <property type="project" value="InterPro"/>
</dbReference>
<dbReference type="AlphaFoldDB" id="A0A2S2E1U6"/>
<proteinExistence type="inferred from homology"/>
<accession>A0A2S2E1U6</accession>
<name>A0A2S2E1U6_9ALTE</name>
<keyword evidence="7" id="KW-0966">Cell projection</keyword>
<keyword evidence="8" id="KW-1185">Reference proteome</keyword>
<dbReference type="GO" id="GO:0071973">
    <property type="term" value="P:bacterial-type flagellum-dependent cell motility"/>
    <property type="evidence" value="ECO:0007669"/>
    <property type="project" value="TreeGrafter"/>
</dbReference>
<comment type="similarity">
    <text evidence="2 6">Belongs to the FliS family.</text>
</comment>
<dbReference type="Proteomes" id="UP000245728">
    <property type="component" value="Chromosome"/>
</dbReference>
<dbReference type="RefSeq" id="WP_109339247.1">
    <property type="nucleotide sequence ID" value="NZ_CP029347.1"/>
</dbReference>
<dbReference type="PANTHER" id="PTHR34773">
    <property type="entry name" value="FLAGELLAR SECRETION CHAPERONE FLIS"/>
    <property type="match status" value="1"/>
</dbReference>
<keyword evidence="4 6" id="KW-1005">Bacterial flagellum biogenesis</keyword>
<evidence type="ECO:0000256" key="3">
    <source>
        <dbReference type="ARBA" id="ARBA00022490"/>
    </source>
</evidence>
<dbReference type="EMBL" id="CP029347">
    <property type="protein sequence ID" value="AWL11621.1"/>
    <property type="molecule type" value="Genomic_DNA"/>
</dbReference>
<dbReference type="InterPro" id="IPR036584">
    <property type="entry name" value="FliS_sf"/>
</dbReference>
<organism evidence="7 8">
    <name type="scientific">Saliniradius amylolyticus</name>
    <dbReference type="NCBI Taxonomy" id="2183582"/>
    <lineage>
        <taxon>Bacteria</taxon>
        <taxon>Pseudomonadati</taxon>
        <taxon>Pseudomonadota</taxon>
        <taxon>Gammaproteobacteria</taxon>
        <taxon>Alteromonadales</taxon>
        <taxon>Alteromonadaceae</taxon>
        <taxon>Saliniradius</taxon>
    </lineage>
</organism>
<dbReference type="OrthoDB" id="9792010at2"/>
<dbReference type="CDD" id="cd16098">
    <property type="entry name" value="FliS"/>
    <property type="match status" value="1"/>
</dbReference>
<keyword evidence="5" id="KW-0143">Chaperone</keyword>
<evidence type="ECO:0000313" key="7">
    <source>
        <dbReference type="EMBL" id="AWL11621.1"/>
    </source>
</evidence>
<dbReference type="PANTHER" id="PTHR34773:SF1">
    <property type="entry name" value="FLAGELLAR SECRETION CHAPERONE FLIS"/>
    <property type="match status" value="1"/>
</dbReference>
<protein>
    <recommendedName>
        <fullName evidence="6">Flagellar secretion chaperone FliS</fullName>
    </recommendedName>
</protein>
<keyword evidence="7" id="KW-0969">Cilium</keyword>
<comment type="subcellular location">
    <subcellularLocation>
        <location evidence="1 6">Cytoplasm</location>
        <location evidence="1 6">Cytosol</location>
    </subcellularLocation>
</comment>
<dbReference type="InterPro" id="IPR003713">
    <property type="entry name" value="FliS"/>
</dbReference>
<evidence type="ECO:0000256" key="6">
    <source>
        <dbReference type="PIRNR" id="PIRNR039090"/>
    </source>
</evidence>